<evidence type="ECO:0000313" key="1">
    <source>
        <dbReference type="EMBL" id="GBG10430.1"/>
    </source>
</evidence>
<dbReference type="AlphaFoldDB" id="A0A2R5EUT6"/>
<gene>
    <name evidence="1" type="ORF">PAT3040_05163</name>
</gene>
<dbReference type="RefSeq" id="WP_108994930.1">
    <property type="nucleotide sequence ID" value="NZ_BDQX01000324.1"/>
</dbReference>
<protein>
    <submittedName>
        <fullName evidence="1">Uncharacterized protein</fullName>
    </submittedName>
</protein>
<evidence type="ECO:0000313" key="2">
    <source>
        <dbReference type="Proteomes" id="UP000245202"/>
    </source>
</evidence>
<dbReference type="Proteomes" id="UP000245202">
    <property type="component" value="Unassembled WGS sequence"/>
</dbReference>
<reference evidence="1 2" key="1">
    <citation type="submission" date="2017-08" db="EMBL/GenBank/DDBJ databases">
        <title>Substantial Increase in Enzyme Production by Combined Drug-Resistance Mutations in Paenibacillus agaridevorans.</title>
        <authorList>
            <person name="Tanaka Y."/>
            <person name="Funane K."/>
            <person name="Hosaka T."/>
            <person name="Shiwa Y."/>
            <person name="Fujita N."/>
            <person name="Miyazaki T."/>
            <person name="Yoshikawa H."/>
            <person name="Murakami K."/>
            <person name="Kasahara K."/>
            <person name="Inaoka T."/>
            <person name="Hiraga Y."/>
            <person name="Ochi K."/>
        </authorList>
    </citation>
    <scope>NUCLEOTIDE SEQUENCE [LARGE SCALE GENOMIC DNA]</scope>
    <source>
        <strain evidence="1 2">T-3040</strain>
    </source>
</reference>
<sequence>MLLKDTDQLDDLKGFLISWYGRYDSSYGVPVDEIPAYLPNALYELYAFAGRWKDGSDDHLENSPEIFQQQDCLYSVERLKKDQEKVTFLEENQANWTCQVEAGNNDSPVYCDEHLLWDDNAEGYTIVNDSLYHFLKSFCLQEVVFGCKHLYLIEGKVDHIQMLFDKSIEAVWLNGYYISPKEEGPTHTFYRCGDVLIMERYGDFWLGSNSDLPAALNDDVLSSIKLRKIKPD</sequence>
<organism evidence="1 2">
    <name type="scientific">Paenibacillus agaridevorans</name>
    <dbReference type="NCBI Taxonomy" id="171404"/>
    <lineage>
        <taxon>Bacteria</taxon>
        <taxon>Bacillati</taxon>
        <taxon>Bacillota</taxon>
        <taxon>Bacilli</taxon>
        <taxon>Bacillales</taxon>
        <taxon>Paenibacillaceae</taxon>
        <taxon>Paenibacillus</taxon>
    </lineage>
</organism>
<comment type="caution">
    <text evidence="1">The sequence shown here is derived from an EMBL/GenBank/DDBJ whole genome shotgun (WGS) entry which is preliminary data.</text>
</comment>
<name>A0A2R5EUT6_9BACL</name>
<accession>A0A2R5EUT6</accession>
<keyword evidence="2" id="KW-1185">Reference proteome</keyword>
<proteinExistence type="predicted"/>
<dbReference type="EMBL" id="BDQX01000324">
    <property type="protein sequence ID" value="GBG10430.1"/>
    <property type="molecule type" value="Genomic_DNA"/>
</dbReference>